<dbReference type="RefSeq" id="WP_094127002.1">
    <property type="nucleotide sequence ID" value="NZ_CP040788.1"/>
</dbReference>
<dbReference type="Proteomes" id="UP000215316">
    <property type="component" value="Unassembled WGS sequence"/>
</dbReference>
<dbReference type="EMBL" id="MZMQ01000001">
    <property type="protein sequence ID" value="OQJ62450.1"/>
    <property type="molecule type" value="Genomic_DNA"/>
</dbReference>
<reference evidence="1" key="1">
    <citation type="submission" date="2017-08" db="EMBL/GenBank/DDBJ databases">
        <title>Genomes of multiple Clavibacter strains from different subspecies.</title>
        <authorList>
            <person name="Yuan X.-K."/>
            <person name="Li X.-S."/>
            <person name="Nie J."/>
            <person name="De Boer S.H."/>
        </authorList>
    </citation>
    <scope>NUCLEOTIDE SEQUENCE [LARGE SCALE GENOMIC DNA]</scope>
    <source>
        <strain evidence="1">ATCC 33566</strain>
    </source>
</reference>
<dbReference type="OrthoDB" id="5069407at2"/>
<dbReference type="AlphaFoldDB" id="A0A225C9M6"/>
<evidence type="ECO:0000313" key="2">
    <source>
        <dbReference type="Proteomes" id="UP000215316"/>
    </source>
</evidence>
<evidence type="ECO:0000313" key="1">
    <source>
        <dbReference type="EMBL" id="OQJ62450.1"/>
    </source>
</evidence>
<accession>A0A225C9M6</accession>
<comment type="caution">
    <text evidence="1">The sequence shown here is derived from an EMBL/GenBank/DDBJ whole genome shotgun (WGS) entry which is preliminary data.</text>
</comment>
<protein>
    <submittedName>
        <fullName evidence="1">Uncharacterized protein</fullName>
    </submittedName>
</protein>
<keyword evidence="2" id="KW-1185">Reference proteome</keyword>
<sequence length="78" mass="8496">MSTRVIVGNLAADPEAVAADQVTITKFRVMENTGEYRKGEWVKHETPTAHFVEAKFQLGVRPRSAITLGVPADVEASV</sequence>
<organism evidence="1 2">
    <name type="scientific">Clavibacter tessellarius</name>
    <dbReference type="NCBI Taxonomy" id="31965"/>
    <lineage>
        <taxon>Bacteria</taxon>
        <taxon>Bacillati</taxon>
        <taxon>Actinomycetota</taxon>
        <taxon>Actinomycetes</taxon>
        <taxon>Micrococcales</taxon>
        <taxon>Microbacteriaceae</taxon>
        <taxon>Clavibacter</taxon>
    </lineage>
</organism>
<name>A0A225C9M6_9MICO</name>
<gene>
    <name evidence="1" type="ORF">B5P24_05240</name>
</gene>
<dbReference type="InterPro" id="IPR012340">
    <property type="entry name" value="NA-bd_OB-fold"/>
</dbReference>
<proteinExistence type="predicted"/>
<dbReference type="Gene3D" id="2.40.50.140">
    <property type="entry name" value="Nucleic acid-binding proteins"/>
    <property type="match status" value="1"/>
</dbReference>